<accession>A0ABR9R3A5</accession>
<name>A0ABR9R3A5_9FIRM</name>
<keyword evidence="1" id="KW-0812">Transmembrane</keyword>
<comment type="caution">
    <text evidence="2">The sequence shown here is derived from an EMBL/GenBank/DDBJ whole genome shotgun (WGS) entry which is preliminary data.</text>
</comment>
<evidence type="ECO:0000256" key="1">
    <source>
        <dbReference type="SAM" id="Phobius"/>
    </source>
</evidence>
<keyword evidence="3" id="KW-1185">Reference proteome</keyword>
<keyword evidence="1" id="KW-0472">Membrane</keyword>
<keyword evidence="1" id="KW-1133">Transmembrane helix</keyword>
<dbReference type="Proteomes" id="UP000768567">
    <property type="component" value="Unassembled WGS sequence"/>
</dbReference>
<gene>
    <name evidence="2" type="ORF">INF35_07345</name>
</gene>
<evidence type="ECO:0000313" key="3">
    <source>
        <dbReference type="Proteomes" id="UP000768567"/>
    </source>
</evidence>
<reference evidence="2 3" key="1">
    <citation type="submission" date="2020-10" db="EMBL/GenBank/DDBJ databases">
        <title>ChiBAC.</title>
        <authorList>
            <person name="Zenner C."/>
            <person name="Hitch T.C.A."/>
            <person name="Clavel T."/>
        </authorList>
    </citation>
    <scope>NUCLEOTIDE SEQUENCE [LARGE SCALE GENOMIC DNA]</scope>
    <source>
        <strain evidence="2 3">DSM 109015</strain>
    </source>
</reference>
<evidence type="ECO:0000313" key="2">
    <source>
        <dbReference type="EMBL" id="MBE5037596.1"/>
    </source>
</evidence>
<feature type="transmembrane region" description="Helical" evidence="1">
    <location>
        <begin position="34"/>
        <end position="54"/>
    </location>
</feature>
<proteinExistence type="predicted"/>
<dbReference type="EMBL" id="JADCKC010000002">
    <property type="protein sequence ID" value="MBE5037596.1"/>
    <property type="molecule type" value="Genomic_DNA"/>
</dbReference>
<protein>
    <submittedName>
        <fullName evidence="2">Uncharacterized protein</fullName>
    </submittedName>
</protein>
<dbReference type="RefSeq" id="WP_193501046.1">
    <property type="nucleotide sequence ID" value="NZ_JADCKC010000002.1"/>
</dbReference>
<organism evidence="2 3">
    <name type="scientific">Gemmiger gallinarum</name>
    <dbReference type="NCBI Taxonomy" id="2779354"/>
    <lineage>
        <taxon>Bacteria</taxon>
        <taxon>Bacillati</taxon>
        <taxon>Bacillota</taxon>
        <taxon>Clostridia</taxon>
        <taxon>Eubacteriales</taxon>
        <taxon>Gemmiger</taxon>
    </lineage>
</organism>
<sequence>MAWVTKSSSESYENLKEPERVYTPAEKLANWWHYYKWAVLIVLIVLGITGWIAYSVLSQKTPDYQVAWVASYDLPTETVTALQDRLEGYAIDRNRDGETYVQVNRYVIDFDEAETSESADPSMAAYSRIAGMTRLSADLSEGMSYIFIIEDPENFLRATECLQYLDGTTPAEGAKDWQNMVYRWTDCPVLTGFDLGQYENTLTGEPEESAQLFEGVYVARRGAWTEEQQEENTHYDGMWELLTKEVQPMGESDR</sequence>